<dbReference type="EMBL" id="BAAFGK010000001">
    <property type="protein sequence ID" value="GAB0055861.1"/>
    <property type="molecule type" value="Genomic_DNA"/>
</dbReference>
<proteinExistence type="predicted"/>
<comment type="caution">
    <text evidence="1">The sequence shown here is derived from an EMBL/GenBank/DDBJ whole genome shotgun (WGS) entry which is preliminary data.</text>
</comment>
<organism evidence="1 2">
    <name type="scientific">Candidatus Magnetaquiglobus chichijimensis</name>
    <dbReference type="NCBI Taxonomy" id="3141448"/>
    <lineage>
        <taxon>Bacteria</taxon>
        <taxon>Pseudomonadati</taxon>
        <taxon>Pseudomonadota</taxon>
        <taxon>Magnetococcia</taxon>
        <taxon>Magnetococcales</taxon>
        <taxon>Candidatus Magnetaquicoccaceae</taxon>
        <taxon>Candidatus Magnetaquiglobus</taxon>
    </lineage>
</organism>
<keyword evidence="2" id="KW-1185">Reference proteome</keyword>
<protein>
    <recommendedName>
        <fullName evidence="3">Nucleotidyltransferase</fullName>
    </recommendedName>
</protein>
<name>A0ABQ0C4P6_9PROT</name>
<sequence length="290" mass="32124">MTPMEPWPWSFSAAHRADFVAGLRSVLKQVEGLAVVGWETSCRLSPSGLRPDRLLLGFSPAGVAPRRLQALPAALGMPASLADSFMAAQGEARHILLAIELGSGDLEIKAYLSFESRLGTVESADEGSRSPAMRGYKWHPRDPNRTRINDYWRISTTPQTLLSILEQGEGVLPAAIPAYAVAAFAVRNALASRPYWHACDFLTATEQASERSSCSVRFYETGLQVADLQPALKRLQETWLFSDDQRCIERLEHRLLGWIQVGVDGLREPFVTLYCEASRADARHALSLWD</sequence>
<gene>
    <name evidence="1" type="ORF">SIID45300_00159</name>
</gene>
<reference evidence="1 2" key="1">
    <citation type="submission" date="2024-09" db="EMBL/GenBank/DDBJ databases">
        <title>Draft genome sequence of Candidatus Magnetaquicoccaceae bacterium FCR-1.</title>
        <authorList>
            <person name="Shimoshige H."/>
            <person name="Shimamura S."/>
            <person name="Taoka A."/>
            <person name="Kobayashi H."/>
            <person name="Maekawa T."/>
        </authorList>
    </citation>
    <scope>NUCLEOTIDE SEQUENCE [LARGE SCALE GENOMIC DNA]</scope>
    <source>
        <strain evidence="1 2">FCR-1</strain>
    </source>
</reference>
<evidence type="ECO:0000313" key="2">
    <source>
        <dbReference type="Proteomes" id="UP001628193"/>
    </source>
</evidence>
<evidence type="ECO:0008006" key="3">
    <source>
        <dbReference type="Google" id="ProtNLM"/>
    </source>
</evidence>
<dbReference type="Proteomes" id="UP001628193">
    <property type="component" value="Unassembled WGS sequence"/>
</dbReference>
<evidence type="ECO:0000313" key="1">
    <source>
        <dbReference type="EMBL" id="GAB0055861.1"/>
    </source>
</evidence>
<accession>A0ABQ0C4P6</accession>